<keyword evidence="3" id="KW-1185">Reference proteome</keyword>
<dbReference type="Pfam" id="PF26110">
    <property type="entry name" value="GAPS4b_N"/>
    <property type="match status" value="1"/>
</dbReference>
<dbReference type="RefSeq" id="WP_068842157.1">
    <property type="nucleotide sequence ID" value="NZ_FRBT01000002.1"/>
</dbReference>
<accession>A0A1M7DUT3</accession>
<dbReference type="EMBL" id="FRBT01000002">
    <property type="protein sequence ID" value="SHL83128.1"/>
    <property type="molecule type" value="Genomic_DNA"/>
</dbReference>
<proteinExistence type="predicted"/>
<evidence type="ECO:0000313" key="3">
    <source>
        <dbReference type="Proteomes" id="UP000184028"/>
    </source>
</evidence>
<dbReference type="InterPro" id="IPR058955">
    <property type="entry name" value="GAPS4b_N"/>
</dbReference>
<dbReference type="OrthoDB" id="2680312at2"/>
<evidence type="ECO:0000313" key="2">
    <source>
        <dbReference type="EMBL" id="SHL83128.1"/>
    </source>
</evidence>
<organism evidence="2 3">
    <name type="scientific">Flavobacterium chilense</name>
    <dbReference type="NCBI Taxonomy" id="946677"/>
    <lineage>
        <taxon>Bacteria</taxon>
        <taxon>Pseudomonadati</taxon>
        <taxon>Bacteroidota</taxon>
        <taxon>Flavobacteriia</taxon>
        <taxon>Flavobacteriales</taxon>
        <taxon>Flavobacteriaceae</taxon>
        <taxon>Flavobacterium</taxon>
    </lineage>
</organism>
<name>A0A1M7DUT3_9FLAO</name>
<sequence length="370" mass="43081">MNNILPNGTELRDLLSDSVLTTNHIHRLLRDKGIIAQNSDKNSAFPIYMSLLLSPQEFNYLSEKNSEKEEKEKVASVVIPIDENIELADFCIDLNIHEILSNKLTYKPTYEVIGSPILVINNDEIDYEIRLKSTSNIKGWSSRESYHNASLNFKKEKDKLIVTKIHTSKDSEKVLNFALDNYEEQLNNKGYTRKGKKIDRILFNDFTNENRFSFFYSFAKDFKNVLEFEEITDIDILPDYEDSKALPESLKDFLENVNTLNLKGKKLQGHIFITQKENHNFIQLKSIKFKYKLSKLGCDGNCVIEFEFPDKKNMDISEFQFNISNLSINKEDREKVTLRTITKKINGVLNSHKLDNYELYQSKNIEELQS</sequence>
<protein>
    <recommendedName>
        <fullName evidence="1">GAPS4b N-terminal domain-containing protein</fullName>
    </recommendedName>
</protein>
<feature type="domain" description="GAPS4b N-terminal" evidence="1">
    <location>
        <begin position="10"/>
        <end position="71"/>
    </location>
</feature>
<dbReference type="AlphaFoldDB" id="A0A1M7DUT3"/>
<gene>
    <name evidence="2" type="ORF">SAMN05444484_102730</name>
</gene>
<reference evidence="3" key="1">
    <citation type="submission" date="2016-11" db="EMBL/GenBank/DDBJ databases">
        <authorList>
            <person name="Varghese N."/>
            <person name="Submissions S."/>
        </authorList>
    </citation>
    <scope>NUCLEOTIDE SEQUENCE [LARGE SCALE GENOMIC DNA]</scope>
    <source>
        <strain evidence="3">DSM 24724</strain>
    </source>
</reference>
<dbReference type="Proteomes" id="UP000184028">
    <property type="component" value="Unassembled WGS sequence"/>
</dbReference>
<evidence type="ECO:0000259" key="1">
    <source>
        <dbReference type="Pfam" id="PF26110"/>
    </source>
</evidence>